<accession>A0ABD4E0E1</accession>
<protein>
    <submittedName>
        <fullName evidence="2">Uncharacterized protein</fullName>
    </submittedName>
</protein>
<evidence type="ECO:0000313" key="2">
    <source>
        <dbReference type="EMBL" id="KVN83475.1"/>
    </source>
</evidence>
<sequence>MTNMSDVSDVIDTANAAENEQSDLVSRTLALVEAPAPLEITPLLDKPAVTGDGEIITNIKPIQYPVRDLHIAALHHYLDGAQFPVETADGMSDAKMVVSRLSKLKTAVKDAYTAWNAPILAMTADARGKRDYVVAEVDKILTPIKEQIDTQTAKEAEDRNRKARIESERVSGHTAALKVLTDMPGNYLSASSETIERVIDEISSFDYLSRRDWQEYLPAATDAIRTNIDTLKLHLENAKAREQLAALQAEQQRQDDERTAREQAARQARERDDALRERIHQIELAPTTAVGLDSEGIKRIMARLERTDVATFEDRSTEAAAAIESTRNSLQTMLDAALTAEAQKRQAEADAAELAAFRAERERKANEEREAAERAEREAREAAQRAEHEKQEAARIARERAEAVAETLLALLIEARTHVPAGDLADRIDNAVATAQGE</sequence>
<dbReference type="RefSeq" id="WP_060040341.1">
    <property type="nucleotide sequence ID" value="NZ_LPAD01000071.1"/>
</dbReference>
<dbReference type="Proteomes" id="UP000057910">
    <property type="component" value="Unassembled WGS sequence"/>
</dbReference>
<name>A0ABD4E0E1_9BURK</name>
<proteinExistence type="predicted"/>
<dbReference type="EMBL" id="LPAD01000071">
    <property type="protein sequence ID" value="KVN83475.1"/>
    <property type="molecule type" value="Genomic_DNA"/>
</dbReference>
<evidence type="ECO:0000256" key="1">
    <source>
        <dbReference type="SAM" id="MobiDB-lite"/>
    </source>
</evidence>
<feature type="compositionally biased region" description="Basic and acidic residues" evidence="1">
    <location>
        <begin position="252"/>
        <end position="273"/>
    </location>
</feature>
<comment type="caution">
    <text evidence="2">The sequence shown here is derived from an EMBL/GenBank/DDBJ whole genome shotgun (WGS) entry which is preliminary data.</text>
</comment>
<reference evidence="2 3" key="1">
    <citation type="submission" date="2015-11" db="EMBL/GenBank/DDBJ databases">
        <title>Expanding the genomic diversity of Burkholderia species for the development of highly accurate diagnostics.</title>
        <authorList>
            <person name="Sahl J."/>
            <person name="Keim P."/>
            <person name="Wagner D."/>
        </authorList>
    </citation>
    <scope>NUCLEOTIDE SEQUENCE [LARGE SCALE GENOMIC DNA]</scope>
    <source>
        <strain evidence="2 3">MSMB1585WGS</strain>
    </source>
</reference>
<gene>
    <name evidence="2" type="ORF">WJ68_16315</name>
</gene>
<evidence type="ECO:0000313" key="3">
    <source>
        <dbReference type="Proteomes" id="UP000057910"/>
    </source>
</evidence>
<feature type="region of interest" description="Disordered" evidence="1">
    <location>
        <begin position="247"/>
        <end position="273"/>
    </location>
</feature>
<organism evidence="2 3">
    <name type="scientific">Burkholderia ubonensis</name>
    <dbReference type="NCBI Taxonomy" id="101571"/>
    <lineage>
        <taxon>Bacteria</taxon>
        <taxon>Pseudomonadati</taxon>
        <taxon>Pseudomonadota</taxon>
        <taxon>Betaproteobacteria</taxon>
        <taxon>Burkholderiales</taxon>
        <taxon>Burkholderiaceae</taxon>
        <taxon>Burkholderia</taxon>
        <taxon>Burkholderia cepacia complex</taxon>
    </lineage>
</organism>
<feature type="region of interest" description="Disordered" evidence="1">
    <location>
        <begin position="361"/>
        <end position="394"/>
    </location>
</feature>
<dbReference type="AlphaFoldDB" id="A0ABD4E0E1"/>